<dbReference type="InterPro" id="IPR002575">
    <property type="entry name" value="Aminoglycoside_PTrfase"/>
</dbReference>
<organism evidence="2">
    <name type="scientific">freshwater metagenome</name>
    <dbReference type="NCBI Taxonomy" id="449393"/>
    <lineage>
        <taxon>unclassified sequences</taxon>
        <taxon>metagenomes</taxon>
        <taxon>ecological metagenomes</taxon>
    </lineage>
</organism>
<dbReference type="Pfam" id="PF01636">
    <property type="entry name" value="APH"/>
    <property type="match status" value="1"/>
</dbReference>
<protein>
    <recommendedName>
        <fullName evidence="1">Aminoglycoside phosphotransferase domain-containing protein</fullName>
    </recommendedName>
</protein>
<accession>A0A094QD65</accession>
<dbReference type="InterPro" id="IPR011009">
    <property type="entry name" value="Kinase-like_dom_sf"/>
</dbReference>
<name>A0A094QD65_9ZZZZ</name>
<dbReference type="SUPFAM" id="SSF56112">
    <property type="entry name" value="Protein kinase-like (PK-like)"/>
    <property type="match status" value="1"/>
</dbReference>
<dbReference type="InterPro" id="IPR041726">
    <property type="entry name" value="ACAD10_11_N"/>
</dbReference>
<dbReference type="PANTHER" id="PTHR47829:SF1">
    <property type="entry name" value="HAD FAMILY PHOSPHATASE"/>
    <property type="match status" value="1"/>
</dbReference>
<evidence type="ECO:0000259" key="1">
    <source>
        <dbReference type="Pfam" id="PF01636"/>
    </source>
</evidence>
<dbReference type="AlphaFoldDB" id="A0A094QD65"/>
<dbReference type="InterPro" id="IPR052898">
    <property type="entry name" value="ACAD10-like"/>
</dbReference>
<dbReference type="EMBL" id="JNSL01000008">
    <property type="protein sequence ID" value="KGA21342.1"/>
    <property type="molecule type" value="Genomic_DNA"/>
</dbReference>
<dbReference type="CDD" id="cd05154">
    <property type="entry name" value="ACAD10_11_N-like"/>
    <property type="match status" value="1"/>
</dbReference>
<comment type="caution">
    <text evidence="2">The sequence shown here is derived from an EMBL/GenBank/DDBJ whole genome shotgun (WGS) entry which is preliminary data.</text>
</comment>
<feature type="domain" description="Aminoglycoside phosphotransferase" evidence="1">
    <location>
        <begin position="36"/>
        <end position="260"/>
    </location>
</feature>
<gene>
    <name evidence="2" type="ORF">GM51_2460</name>
</gene>
<evidence type="ECO:0000313" key="2">
    <source>
        <dbReference type="EMBL" id="KGA21342.1"/>
    </source>
</evidence>
<sequence>MTKEISDPPGLRLAPLSLWMQENVADFDASSPIQATLLAGGRSNVSYRIDDASNSSWVLRRPPLGHIMPSAHDMGREFRVLSGLNKVSFPTPTTRGYCEDENVIGAKFMMMDFVDGRVIESAKTAESLSPQQASEISQELVDTLARLHAVDPVAAGLDQLGKPAGYLQRQVKRWGEQWQITKTRELPEIEALHAWLETAIAKVPDSLPTSIVHGDYRIDNVILDSTKSEIIAVLDWEMSTLGDPISDLAISLVYWSQATDTLRKKIPVAEDVTSGPGFWSRQQVLDRYVEQTGLDVSHLDECVALACFKLAVIMESIHHRNLSGQQLGAAAGAQSTMGEATVALTELGLAVTTSGAIAALNN</sequence>
<dbReference type="PANTHER" id="PTHR47829">
    <property type="entry name" value="HYDROLASE, PUTATIVE (AFU_ORTHOLOGUE AFUA_1G12880)-RELATED"/>
    <property type="match status" value="1"/>
</dbReference>
<dbReference type="Gene3D" id="3.30.200.20">
    <property type="entry name" value="Phosphorylase Kinase, domain 1"/>
    <property type="match status" value="1"/>
</dbReference>
<proteinExistence type="predicted"/>
<reference evidence="2" key="1">
    <citation type="submission" date="2014-06" db="EMBL/GenBank/DDBJ databases">
        <title>Key roles for freshwater Actinobacteria revealed by deep metagenomic sequencing.</title>
        <authorList>
            <person name="Ghai R."/>
            <person name="Mizuno C.M."/>
            <person name="Picazo A."/>
            <person name="Camacho A."/>
            <person name="Rodriguez-Valera F."/>
        </authorList>
    </citation>
    <scope>NUCLEOTIDE SEQUENCE</scope>
</reference>
<dbReference type="Gene3D" id="3.90.1200.10">
    <property type="match status" value="1"/>
</dbReference>